<dbReference type="Proteomes" id="UP000006038">
    <property type="component" value="Chromosome 10"/>
</dbReference>
<name>J3N2C5_ORYBR</name>
<dbReference type="PANTHER" id="PTHR33077:SF52">
    <property type="entry name" value="PROTEIN TIFY 11D"/>
    <property type="match status" value="1"/>
</dbReference>
<reference evidence="1" key="1">
    <citation type="journal article" date="2013" name="Nat. Commun.">
        <title>Whole-genome sequencing of Oryza brachyantha reveals mechanisms underlying Oryza genome evolution.</title>
        <authorList>
            <person name="Chen J."/>
            <person name="Huang Q."/>
            <person name="Gao D."/>
            <person name="Wang J."/>
            <person name="Lang Y."/>
            <person name="Liu T."/>
            <person name="Li B."/>
            <person name="Bai Z."/>
            <person name="Luis Goicoechea J."/>
            <person name="Liang C."/>
            <person name="Chen C."/>
            <person name="Zhang W."/>
            <person name="Sun S."/>
            <person name="Liao Y."/>
            <person name="Zhang X."/>
            <person name="Yang L."/>
            <person name="Song C."/>
            <person name="Wang M."/>
            <person name="Shi J."/>
            <person name="Liu G."/>
            <person name="Liu J."/>
            <person name="Zhou H."/>
            <person name="Zhou W."/>
            <person name="Yu Q."/>
            <person name="An N."/>
            <person name="Chen Y."/>
            <person name="Cai Q."/>
            <person name="Wang B."/>
            <person name="Liu B."/>
            <person name="Min J."/>
            <person name="Huang Y."/>
            <person name="Wu H."/>
            <person name="Li Z."/>
            <person name="Zhang Y."/>
            <person name="Yin Y."/>
            <person name="Song W."/>
            <person name="Jiang J."/>
            <person name="Jackson S.A."/>
            <person name="Wing R.A."/>
            <person name="Wang J."/>
            <person name="Chen M."/>
        </authorList>
    </citation>
    <scope>NUCLEOTIDE SEQUENCE [LARGE SCALE GENOMIC DNA]</scope>
    <source>
        <strain evidence="1">cv. IRGC 101232</strain>
    </source>
</reference>
<dbReference type="GO" id="GO:0031347">
    <property type="term" value="P:regulation of defense response"/>
    <property type="evidence" value="ECO:0007669"/>
    <property type="project" value="TreeGrafter"/>
</dbReference>
<dbReference type="HOGENOM" id="CLU_2982244_0_0_1"/>
<dbReference type="GO" id="GO:0009611">
    <property type="term" value="P:response to wounding"/>
    <property type="evidence" value="ECO:0007669"/>
    <property type="project" value="TreeGrafter"/>
</dbReference>
<keyword evidence="2" id="KW-1185">Reference proteome</keyword>
<reference evidence="1" key="2">
    <citation type="submission" date="2013-04" db="UniProtKB">
        <authorList>
            <consortium name="EnsemblPlants"/>
        </authorList>
    </citation>
    <scope>IDENTIFICATION</scope>
</reference>
<dbReference type="PANTHER" id="PTHR33077">
    <property type="entry name" value="PROTEIN TIFY 4A-RELATED-RELATED"/>
    <property type="match status" value="1"/>
</dbReference>
<evidence type="ECO:0000313" key="2">
    <source>
        <dbReference type="Proteomes" id="UP000006038"/>
    </source>
</evidence>
<organism evidence="1">
    <name type="scientific">Oryza brachyantha</name>
    <name type="common">malo sina</name>
    <dbReference type="NCBI Taxonomy" id="4533"/>
    <lineage>
        <taxon>Eukaryota</taxon>
        <taxon>Viridiplantae</taxon>
        <taxon>Streptophyta</taxon>
        <taxon>Embryophyta</taxon>
        <taxon>Tracheophyta</taxon>
        <taxon>Spermatophyta</taxon>
        <taxon>Magnoliopsida</taxon>
        <taxon>Liliopsida</taxon>
        <taxon>Poales</taxon>
        <taxon>Poaceae</taxon>
        <taxon>BOP clade</taxon>
        <taxon>Oryzoideae</taxon>
        <taxon>Oryzeae</taxon>
        <taxon>Oryzinae</taxon>
        <taxon>Oryza</taxon>
    </lineage>
</organism>
<dbReference type="Gramene" id="OB10G16730.1">
    <property type="protein sequence ID" value="OB10G16730.1"/>
    <property type="gene ID" value="OB10G16730"/>
</dbReference>
<dbReference type="STRING" id="4533.J3N2C5"/>
<dbReference type="InterPro" id="IPR018467">
    <property type="entry name" value="CCT_CS"/>
</dbReference>
<dbReference type="AlphaFoldDB" id="J3N2C5"/>
<dbReference type="InterPro" id="IPR040390">
    <property type="entry name" value="TIFY/JAZ"/>
</dbReference>
<evidence type="ECO:0000313" key="1">
    <source>
        <dbReference type="EnsemblPlants" id="OB10G16730.1"/>
    </source>
</evidence>
<proteinExistence type="predicted"/>
<dbReference type="GO" id="GO:0005634">
    <property type="term" value="C:nucleus"/>
    <property type="evidence" value="ECO:0007669"/>
    <property type="project" value="TreeGrafter"/>
</dbReference>
<accession>J3N2C5</accession>
<dbReference type="GO" id="GO:2000022">
    <property type="term" value="P:regulation of jasmonic acid mediated signaling pathway"/>
    <property type="evidence" value="ECO:0007669"/>
    <property type="project" value="TreeGrafter"/>
</dbReference>
<protein>
    <submittedName>
        <fullName evidence="1">Uncharacterized protein</fullName>
    </submittedName>
</protein>
<sequence length="58" mass="6467">MPIARKASLQRFLQKRKQRITASEPYKKAEVASPAPTPEKSFAAVMPVKDEPATWLGL</sequence>
<dbReference type="EnsemblPlants" id="OB10G16730.1">
    <property type="protein sequence ID" value="OB10G16730.1"/>
    <property type="gene ID" value="OB10G16730"/>
</dbReference>
<dbReference type="Pfam" id="PF09425">
    <property type="entry name" value="Jas_motif"/>
    <property type="match status" value="1"/>
</dbReference>